<evidence type="ECO:0000256" key="3">
    <source>
        <dbReference type="ARBA" id="ARBA00022723"/>
    </source>
</evidence>
<keyword evidence="8" id="KW-1185">Reference proteome</keyword>
<protein>
    <submittedName>
        <fullName evidence="7">Putative cytochrome P450</fullName>
    </submittedName>
</protein>
<evidence type="ECO:0000256" key="5">
    <source>
        <dbReference type="PIRSR" id="PIRSR602403-1"/>
    </source>
</evidence>
<keyword evidence="3 5" id="KW-0479">Metal-binding</keyword>
<dbReference type="Gene3D" id="1.10.630.10">
    <property type="entry name" value="Cytochrome P450"/>
    <property type="match status" value="1"/>
</dbReference>
<comment type="similarity">
    <text evidence="2">Belongs to the cytochrome P450 family.</text>
</comment>
<dbReference type="OrthoDB" id="1470350at2759"/>
<dbReference type="PRINTS" id="PR00465">
    <property type="entry name" value="EP450IV"/>
</dbReference>
<accession>A0A6A6U9N1</accession>
<dbReference type="InterPro" id="IPR036396">
    <property type="entry name" value="Cyt_P450_sf"/>
</dbReference>
<evidence type="ECO:0000256" key="4">
    <source>
        <dbReference type="ARBA" id="ARBA00023004"/>
    </source>
</evidence>
<dbReference type="Pfam" id="PF00067">
    <property type="entry name" value="p450"/>
    <property type="match status" value="1"/>
</dbReference>
<dbReference type="GO" id="GO:0005506">
    <property type="term" value="F:iron ion binding"/>
    <property type="evidence" value="ECO:0007669"/>
    <property type="project" value="InterPro"/>
</dbReference>
<keyword evidence="6" id="KW-0472">Membrane</keyword>
<dbReference type="AlphaFoldDB" id="A0A6A6U9N1"/>
<organism evidence="7 8">
    <name type="scientific">Microthyrium microscopicum</name>
    <dbReference type="NCBI Taxonomy" id="703497"/>
    <lineage>
        <taxon>Eukaryota</taxon>
        <taxon>Fungi</taxon>
        <taxon>Dikarya</taxon>
        <taxon>Ascomycota</taxon>
        <taxon>Pezizomycotina</taxon>
        <taxon>Dothideomycetes</taxon>
        <taxon>Dothideomycetes incertae sedis</taxon>
        <taxon>Microthyriales</taxon>
        <taxon>Microthyriaceae</taxon>
        <taxon>Microthyrium</taxon>
    </lineage>
</organism>
<keyword evidence="6" id="KW-1133">Transmembrane helix</keyword>
<dbReference type="InterPro" id="IPR001128">
    <property type="entry name" value="Cyt_P450"/>
</dbReference>
<dbReference type="GO" id="GO:0004497">
    <property type="term" value="F:monooxygenase activity"/>
    <property type="evidence" value="ECO:0007669"/>
    <property type="project" value="InterPro"/>
</dbReference>
<sequence length="244" mass="27109">MDAADRHRIEAAMAFGVLSNSVPTVFWVLLDVFSRPDLLVQLREEIETNAVTIQSRDGKPAHIIDLAAIRDSCPHFVSTFQEVLRLRNLSASTRSVVNDIVLDDQYLLKKGSLVQMPSQYFNVRKAVWGDDAKLFDSKRFLSKEVGTGKTRGFIAFGTTPHICPGRHFASGEVLAIAAMVFLRYDMVAINGWKEPKLSSTALTASITPPKDPYLVSISARDAYKDTTWEFAVTEGKGRFNLIIG</sequence>
<dbReference type="SUPFAM" id="SSF48264">
    <property type="entry name" value="Cytochrome P450"/>
    <property type="match status" value="1"/>
</dbReference>
<feature type="transmembrane region" description="Helical" evidence="6">
    <location>
        <begin position="12"/>
        <end position="30"/>
    </location>
</feature>
<comment type="cofactor">
    <cofactor evidence="1 5">
        <name>heme</name>
        <dbReference type="ChEBI" id="CHEBI:30413"/>
    </cofactor>
</comment>
<reference evidence="7" key="1">
    <citation type="journal article" date="2020" name="Stud. Mycol.">
        <title>101 Dothideomycetes genomes: a test case for predicting lifestyles and emergence of pathogens.</title>
        <authorList>
            <person name="Haridas S."/>
            <person name="Albert R."/>
            <person name="Binder M."/>
            <person name="Bloem J."/>
            <person name="Labutti K."/>
            <person name="Salamov A."/>
            <person name="Andreopoulos B."/>
            <person name="Baker S."/>
            <person name="Barry K."/>
            <person name="Bills G."/>
            <person name="Bluhm B."/>
            <person name="Cannon C."/>
            <person name="Castanera R."/>
            <person name="Culley D."/>
            <person name="Daum C."/>
            <person name="Ezra D."/>
            <person name="Gonzalez J."/>
            <person name="Henrissat B."/>
            <person name="Kuo A."/>
            <person name="Liang C."/>
            <person name="Lipzen A."/>
            <person name="Lutzoni F."/>
            <person name="Magnuson J."/>
            <person name="Mondo S."/>
            <person name="Nolan M."/>
            <person name="Ohm R."/>
            <person name="Pangilinan J."/>
            <person name="Park H.-J."/>
            <person name="Ramirez L."/>
            <person name="Alfaro M."/>
            <person name="Sun H."/>
            <person name="Tritt A."/>
            <person name="Yoshinaga Y."/>
            <person name="Zwiers L.-H."/>
            <person name="Turgeon B."/>
            <person name="Goodwin S."/>
            <person name="Spatafora J."/>
            <person name="Crous P."/>
            <person name="Grigoriev I."/>
        </authorList>
    </citation>
    <scope>NUCLEOTIDE SEQUENCE</scope>
    <source>
        <strain evidence="7">CBS 115976</strain>
    </source>
</reference>
<feature type="binding site" description="axial binding residue" evidence="5">
    <location>
        <position position="163"/>
    </location>
    <ligand>
        <name>heme</name>
        <dbReference type="ChEBI" id="CHEBI:30413"/>
    </ligand>
    <ligandPart>
        <name>Fe</name>
        <dbReference type="ChEBI" id="CHEBI:18248"/>
    </ligandPart>
</feature>
<dbReference type="InterPro" id="IPR053007">
    <property type="entry name" value="CYP450_monoxygenase_sec-met"/>
</dbReference>
<dbReference type="GO" id="GO:0016705">
    <property type="term" value="F:oxidoreductase activity, acting on paired donors, with incorporation or reduction of molecular oxygen"/>
    <property type="evidence" value="ECO:0007669"/>
    <property type="project" value="InterPro"/>
</dbReference>
<evidence type="ECO:0000313" key="7">
    <source>
        <dbReference type="EMBL" id="KAF2668892.1"/>
    </source>
</evidence>
<keyword evidence="5" id="KW-0349">Heme</keyword>
<evidence type="ECO:0000256" key="6">
    <source>
        <dbReference type="SAM" id="Phobius"/>
    </source>
</evidence>
<dbReference type="GO" id="GO:0020037">
    <property type="term" value="F:heme binding"/>
    <property type="evidence" value="ECO:0007669"/>
    <property type="project" value="InterPro"/>
</dbReference>
<keyword evidence="4 5" id="KW-0408">Iron</keyword>
<evidence type="ECO:0000256" key="2">
    <source>
        <dbReference type="ARBA" id="ARBA00010617"/>
    </source>
</evidence>
<keyword evidence="6" id="KW-0812">Transmembrane</keyword>
<dbReference type="EMBL" id="MU004236">
    <property type="protein sequence ID" value="KAF2668892.1"/>
    <property type="molecule type" value="Genomic_DNA"/>
</dbReference>
<evidence type="ECO:0000313" key="8">
    <source>
        <dbReference type="Proteomes" id="UP000799302"/>
    </source>
</evidence>
<proteinExistence type="inferred from homology"/>
<dbReference type="PANTHER" id="PTHR47582">
    <property type="entry name" value="P450, PUTATIVE (EUROFUNG)-RELATED"/>
    <property type="match status" value="1"/>
</dbReference>
<gene>
    <name evidence="7" type="ORF">BT63DRAFT_426145</name>
</gene>
<evidence type="ECO:0000256" key="1">
    <source>
        <dbReference type="ARBA" id="ARBA00001971"/>
    </source>
</evidence>
<dbReference type="Proteomes" id="UP000799302">
    <property type="component" value="Unassembled WGS sequence"/>
</dbReference>
<dbReference type="PANTHER" id="PTHR47582:SF1">
    <property type="entry name" value="P450, PUTATIVE (EUROFUNG)-RELATED"/>
    <property type="match status" value="1"/>
</dbReference>
<dbReference type="InterPro" id="IPR002403">
    <property type="entry name" value="Cyt_P450_E_grp-IV"/>
</dbReference>
<name>A0A6A6U9N1_9PEZI</name>